<accession>A0A1H3V1V8</accession>
<organism evidence="1 2">
    <name type="scientific">Evansella caseinilytica</name>
    <dbReference type="NCBI Taxonomy" id="1503961"/>
    <lineage>
        <taxon>Bacteria</taxon>
        <taxon>Bacillati</taxon>
        <taxon>Bacillota</taxon>
        <taxon>Bacilli</taxon>
        <taxon>Bacillales</taxon>
        <taxon>Bacillaceae</taxon>
        <taxon>Evansella</taxon>
    </lineage>
</organism>
<dbReference type="EMBL" id="FNPI01000031">
    <property type="protein sequence ID" value="SDZ68005.1"/>
    <property type="molecule type" value="Genomic_DNA"/>
</dbReference>
<dbReference type="AlphaFoldDB" id="A0A1H3V1V8"/>
<name>A0A1H3V1V8_9BACI</name>
<reference evidence="2" key="1">
    <citation type="submission" date="2016-10" db="EMBL/GenBank/DDBJ databases">
        <authorList>
            <person name="Varghese N."/>
            <person name="Submissions S."/>
        </authorList>
    </citation>
    <scope>NUCLEOTIDE SEQUENCE [LARGE SCALE GENOMIC DNA]</scope>
    <source>
        <strain evidence="2">SP</strain>
    </source>
</reference>
<keyword evidence="2" id="KW-1185">Reference proteome</keyword>
<dbReference type="Proteomes" id="UP000198935">
    <property type="component" value="Unassembled WGS sequence"/>
</dbReference>
<evidence type="ECO:0000313" key="2">
    <source>
        <dbReference type="Proteomes" id="UP000198935"/>
    </source>
</evidence>
<proteinExistence type="predicted"/>
<protein>
    <submittedName>
        <fullName evidence="1">Uncharacterized protein</fullName>
    </submittedName>
</protein>
<evidence type="ECO:0000313" key="1">
    <source>
        <dbReference type="EMBL" id="SDZ68005.1"/>
    </source>
</evidence>
<gene>
    <name evidence="1" type="ORF">SAMN05421736_13142</name>
</gene>
<sequence length="49" mass="5991">MYSLWFSRRCYYEQNHHLLNKILLEFKLLVSFTTHLSCLLIVESESKKQ</sequence>